<keyword evidence="2" id="KW-1185">Reference proteome</keyword>
<gene>
    <name evidence="1" type="ORF">Dsin_029538</name>
</gene>
<organism evidence="1 2">
    <name type="scientific">Dipteronia sinensis</name>
    <dbReference type="NCBI Taxonomy" id="43782"/>
    <lineage>
        <taxon>Eukaryota</taxon>
        <taxon>Viridiplantae</taxon>
        <taxon>Streptophyta</taxon>
        <taxon>Embryophyta</taxon>
        <taxon>Tracheophyta</taxon>
        <taxon>Spermatophyta</taxon>
        <taxon>Magnoliopsida</taxon>
        <taxon>eudicotyledons</taxon>
        <taxon>Gunneridae</taxon>
        <taxon>Pentapetalae</taxon>
        <taxon>rosids</taxon>
        <taxon>malvids</taxon>
        <taxon>Sapindales</taxon>
        <taxon>Sapindaceae</taxon>
        <taxon>Hippocastanoideae</taxon>
        <taxon>Acereae</taxon>
        <taxon>Dipteronia</taxon>
    </lineage>
</organism>
<evidence type="ECO:0000313" key="2">
    <source>
        <dbReference type="Proteomes" id="UP001281410"/>
    </source>
</evidence>
<accession>A0AAD9ZSV9</accession>
<name>A0AAD9ZSV9_9ROSI</name>
<dbReference type="AlphaFoldDB" id="A0AAD9ZSV9"/>
<protein>
    <submittedName>
        <fullName evidence="1">Uncharacterized protein</fullName>
    </submittedName>
</protein>
<dbReference type="Proteomes" id="UP001281410">
    <property type="component" value="Unassembled WGS sequence"/>
</dbReference>
<sequence>MIPQPQPNIDHIQLHTTVCKMDRQETREDDDGEKWMDGWDRRRQMASYQKNLVNFQDLCISKTVV</sequence>
<evidence type="ECO:0000313" key="1">
    <source>
        <dbReference type="EMBL" id="KAK3189977.1"/>
    </source>
</evidence>
<reference evidence="1" key="1">
    <citation type="journal article" date="2023" name="Plant J.">
        <title>Genome sequences and population genomics provide insights into the demographic history, inbreeding, and mutation load of two 'living fossil' tree species of Dipteronia.</title>
        <authorList>
            <person name="Feng Y."/>
            <person name="Comes H.P."/>
            <person name="Chen J."/>
            <person name="Zhu S."/>
            <person name="Lu R."/>
            <person name="Zhang X."/>
            <person name="Li P."/>
            <person name="Qiu J."/>
            <person name="Olsen K.M."/>
            <person name="Qiu Y."/>
        </authorList>
    </citation>
    <scope>NUCLEOTIDE SEQUENCE</scope>
    <source>
        <strain evidence="1">NBL</strain>
    </source>
</reference>
<comment type="caution">
    <text evidence="1">The sequence shown here is derived from an EMBL/GenBank/DDBJ whole genome shotgun (WGS) entry which is preliminary data.</text>
</comment>
<proteinExistence type="predicted"/>
<dbReference type="EMBL" id="JANJYJ010000009">
    <property type="protein sequence ID" value="KAK3189977.1"/>
    <property type="molecule type" value="Genomic_DNA"/>
</dbReference>